<comment type="caution">
    <text evidence="2">The sequence shown here is derived from an EMBL/GenBank/DDBJ whole genome shotgun (WGS) entry which is preliminary data.</text>
</comment>
<name>A0A225V3P6_9STRA</name>
<dbReference type="PANTHER" id="PTHR46599">
    <property type="entry name" value="PIGGYBAC TRANSPOSABLE ELEMENT-DERIVED PROTEIN 4"/>
    <property type="match status" value="1"/>
</dbReference>
<evidence type="ECO:0000313" key="2">
    <source>
        <dbReference type="EMBL" id="OWY99567.1"/>
    </source>
</evidence>
<feature type="domain" description="PiggyBac transposable element-derived protein" evidence="1">
    <location>
        <begin position="6"/>
        <end position="83"/>
    </location>
</feature>
<sequence>METSRNRHFNPNSDPRAHTDRSWKIRKVVEVLQQTFARGFVAPSHLAFDEAILPSRSPFNKIRLYLKDKPHKWDTKLFMLCSDSVLHSFNLTIVDLVNCIRPGLKCIVKSQHKSDAHKTDMKSGLAAVV</sequence>
<dbReference type="InterPro" id="IPR029526">
    <property type="entry name" value="PGBD"/>
</dbReference>
<evidence type="ECO:0000259" key="1">
    <source>
        <dbReference type="Pfam" id="PF13843"/>
    </source>
</evidence>
<dbReference type="STRING" id="4795.A0A225V3P6"/>
<reference evidence="3" key="1">
    <citation type="submission" date="2017-03" db="EMBL/GenBank/DDBJ databases">
        <title>Phytopthora megakarya and P. palmivora, two closely related causual agents of cacao black pod achieved similar genome size and gene model numbers by different mechanisms.</title>
        <authorList>
            <person name="Ali S."/>
            <person name="Shao J."/>
            <person name="Larry D.J."/>
            <person name="Kronmiller B."/>
            <person name="Shen D."/>
            <person name="Strem M.D."/>
            <person name="Melnick R.L."/>
            <person name="Guiltinan M.J."/>
            <person name="Tyler B.M."/>
            <person name="Meinhardt L.W."/>
            <person name="Bailey B.A."/>
        </authorList>
    </citation>
    <scope>NUCLEOTIDE SEQUENCE [LARGE SCALE GENOMIC DNA]</scope>
    <source>
        <strain evidence="3">zdho120</strain>
    </source>
</reference>
<protein>
    <recommendedName>
        <fullName evidence="1">PiggyBac transposable element-derived protein domain-containing protein</fullName>
    </recommendedName>
</protein>
<dbReference type="AlphaFoldDB" id="A0A225V3P6"/>
<proteinExistence type="predicted"/>
<accession>A0A225V3P6</accession>
<evidence type="ECO:0000313" key="3">
    <source>
        <dbReference type="Proteomes" id="UP000198211"/>
    </source>
</evidence>
<dbReference type="Pfam" id="PF13843">
    <property type="entry name" value="DDE_Tnp_1_7"/>
    <property type="match status" value="1"/>
</dbReference>
<dbReference type="Proteomes" id="UP000198211">
    <property type="component" value="Unassembled WGS sequence"/>
</dbReference>
<organism evidence="2 3">
    <name type="scientific">Phytophthora megakarya</name>
    <dbReference type="NCBI Taxonomy" id="4795"/>
    <lineage>
        <taxon>Eukaryota</taxon>
        <taxon>Sar</taxon>
        <taxon>Stramenopiles</taxon>
        <taxon>Oomycota</taxon>
        <taxon>Peronosporomycetes</taxon>
        <taxon>Peronosporales</taxon>
        <taxon>Peronosporaceae</taxon>
        <taxon>Phytophthora</taxon>
    </lineage>
</organism>
<dbReference type="OrthoDB" id="127622at2759"/>
<keyword evidence="3" id="KW-1185">Reference proteome</keyword>
<dbReference type="EMBL" id="NBNE01008357">
    <property type="protein sequence ID" value="OWY99567.1"/>
    <property type="molecule type" value="Genomic_DNA"/>
</dbReference>
<dbReference type="PANTHER" id="PTHR46599:SF3">
    <property type="entry name" value="PIGGYBAC TRANSPOSABLE ELEMENT-DERIVED PROTEIN 4"/>
    <property type="match status" value="1"/>
</dbReference>
<gene>
    <name evidence="2" type="ORF">PHMEG_00029407</name>
</gene>